<protein>
    <submittedName>
        <fullName evidence="2">Uncharacterized protein</fullName>
    </submittedName>
</protein>
<dbReference type="Proteomes" id="UP001465976">
    <property type="component" value="Unassembled WGS sequence"/>
</dbReference>
<feature type="region of interest" description="Disordered" evidence="1">
    <location>
        <begin position="1"/>
        <end position="52"/>
    </location>
</feature>
<name>A0ABR3F8L2_9AGAR</name>
<sequence length="98" mass="10894">MDDGKDDDEDVNNSSTPASSKLSTTFVKQGKDSWPPWGGDDDDDKPKKPVNHMKRARKLVKGILKFESQIAKAGLDLEILQGDLIATYNLADRPEFCE</sequence>
<comment type="caution">
    <text evidence="2">The sequence shown here is derived from an EMBL/GenBank/DDBJ whole genome shotgun (WGS) entry which is preliminary data.</text>
</comment>
<gene>
    <name evidence="2" type="ORF">V5O48_010373</name>
</gene>
<keyword evidence="3" id="KW-1185">Reference proteome</keyword>
<evidence type="ECO:0000313" key="2">
    <source>
        <dbReference type="EMBL" id="KAL0571593.1"/>
    </source>
</evidence>
<feature type="compositionally biased region" description="Polar residues" evidence="1">
    <location>
        <begin position="12"/>
        <end position="27"/>
    </location>
</feature>
<reference evidence="2 3" key="1">
    <citation type="submission" date="2024-02" db="EMBL/GenBank/DDBJ databases">
        <title>A draft genome for the cacao thread blight pathogen Marasmius crinis-equi.</title>
        <authorList>
            <person name="Cohen S.P."/>
            <person name="Baruah I.K."/>
            <person name="Amoako-Attah I."/>
            <person name="Bukari Y."/>
            <person name="Meinhardt L.W."/>
            <person name="Bailey B.A."/>
        </authorList>
    </citation>
    <scope>NUCLEOTIDE SEQUENCE [LARGE SCALE GENOMIC DNA]</scope>
    <source>
        <strain evidence="2 3">GH-76</strain>
    </source>
</reference>
<proteinExistence type="predicted"/>
<accession>A0ABR3F8L2</accession>
<dbReference type="EMBL" id="JBAHYK010000744">
    <property type="protein sequence ID" value="KAL0571593.1"/>
    <property type="molecule type" value="Genomic_DNA"/>
</dbReference>
<feature type="compositionally biased region" description="Acidic residues" evidence="1">
    <location>
        <begin position="1"/>
        <end position="11"/>
    </location>
</feature>
<evidence type="ECO:0000313" key="3">
    <source>
        <dbReference type="Proteomes" id="UP001465976"/>
    </source>
</evidence>
<evidence type="ECO:0000256" key="1">
    <source>
        <dbReference type="SAM" id="MobiDB-lite"/>
    </source>
</evidence>
<organism evidence="2 3">
    <name type="scientific">Marasmius crinis-equi</name>
    <dbReference type="NCBI Taxonomy" id="585013"/>
    <lineage>
        <taxon>Eukaryota</taxon>
        <taxon>Fungi</taxon>
        <taxon>Dikarya</taxon>
        <taxon>Basidiomycota</taxon>
        <taxon>Agaricomycotina</taxon>
        <taxon>Agaricomycetes</taxon>
        <taxon>Agaricomycetidae</taxon>
        <taxon>Agaricales</taxon>
        <taxon>Marasmiineae</taxon>
        <taxon>Marasmiaceae</taxon>
        <taxon>Marasmius</taxon>
    </lineage>
</organism>